<keyword evidence="4" id="KW-1185">Reference proteome</keyword>
<evidence type="ECO:0000313" key="3">
    <source>
        <dbReference type="EMBL" id="GAA3604997.1"/>
    </source>
</evidence>
<dbReference type="PROSITE" id="PS50943">
    <property type="entry name" value="HTH_CROC1"/>
    <property type="match status" value="1"/>
</dbReference>
<dbReference type="SUPFAM" id="SSF47413">
    <property type="entry name" value="lambda repressor-like DNA-binding domains"/>
    <property type="match status" value="1"/>
</dbReference>
<dbReference type="RefSeq" id="WP_331282927.1">
    <property type="nucleotide sequence ID" value="NZ_BAAAZO010000003.1"/>
</dbReference>
<dbReference type="InterPro" id="IPR043917">
    <property type="entry name" value="DUF5753"/>
</dbReference>
<evidence type="ECO:0000256" key="1">
    <source>
        <dbReference type="SAM" id="MobiDB-lite"/>
    </source>
</evidence>
<dbReference type="InterPro" id="IPR001387">
    <property type="entry name" value="Cro/C1-type_HTH"/>
</dbReference>
<protein>
    <submittedName>
        <fullName evidence="3">Helix-turn-helix transcriptional regulator</fullName>
    </submittedName>
</protein>
<sequence>MVEYQEGTPSPAARRDGGGSARVAREKSRLRRKLSAELRGMRPDGWTQAQVATKLHWSESKLGRIESGMVAVSATDLMALLKAYGRDDEATVERLVAMGKIARHQHWSRYRDVHSAAFIRYLGFEAEAGTIQSFQPQVMHGLLQTPGYAWALLTSSGANLVPEAQAKRMVEGRLERSSMLELPDGPRFDLIMDESVIRRRVGGRKVMLEQLQHVLSMSERPEISIRLLPLETDIYTGAWEAFTVLGFEDGEVVLYLEDGSSTVFPASGRGGPADPYLTAFARMQEAAASVDQSRVMVQDAVRRLSDSSKE</sequence>
<evidence type="ECO:0000313" key="4">
    <source>
        <dbReference type="Proteomes" id="UP001501074"/>
    </source>
</evidence>
<feature type="domain" description="HTH cro/C1-type" evidence="2">
    <location>
        <begin position="45"/>
        <end position="92"/>
    </location>
</feature>
<dbReference type="EMBL" id="BAAAZO010000003">
    <property type="protein sequence ID" value="GAA3604997.1"/>
    <property type="molecule type" value="Genomic_DNA"/>
</dbReference>
<dbReference type="Pfam" id="PF19054">
    <property type="entry name" value="DUF5753"/>
    <property type="match status" value="1"/>
</dbReference>
<evidence type="ECO:0000259" key="2">
    <source>
        <dbReference type="PROSITE" id="PS50943"/>
    </source>
</evidence>
<dbReference type="InterPro" id="IPR010982">
    <property type="entry name" value="Lambda_DNA-bd_dom_sf"/>
</dbReference>
<reference evidence="4" key="1">
    <citation type="journal article" date="2019" name="Int. J. Syst. Evol. Microbiol.">
        <title>The Global Catalogue of Microorganisms (GCM) 10K type strain sequencing project: providing services to taxonomists for standard genome sequencing and annotation.</title>
        <authorList>
            <consortium name="The Broad Institute Genomics Platform"/>
            <consortium name="The Broad Institute Genome Sequencing Center for Infectious Disease"/>
            <person name="Wu L."/>
            <person name="Ma J."/>
        </authorList>
    </citation>
    <scope>NUCLEOTIDE SEQUENCE [LARGE SCALE GENOMIC DNA]</scope>
    <source>
        <strain evidence="4">JCM 16902</strain>
    </source>
</reference>
<dbReference type="SMART" id="SM00530">
    <property type="entry name" value="HTH_XRE"/>
    <property type="match status" value="1"/>
</dbReference>
<dbReference type="CDD" id="cd00093">
    <property type="entry name" value="HTH_XRE"/>
    <property type="match status" value="1"/>
</dbReference>
<name>A0ABP6ZC43_9ACTN</name>
<feature type="region of interest" description="Disordered" evidence="1">
    <location>
        <begin position="1"/>
        <end position="26"/>
    </location>
</feature>
<comment type="caution">
    <text evidence="3">The sequence shown here is derived from an EMBL/GenBank/DDBJ whole genome shotgun (WGS) entry which is preliminary data.</text>
</comment>
<accession>A0ABP6ZC43</accession>
<dbReference type="Proteomes" id="UP001501074">
    <property type="component" value="Unassembled WGS sequence"/>
</dbReference>
<proteinExistence type="predicted"/>
<dbReference type="Pfam" id="PF13560">
    <property type="entry name" value="HTH_31"/>
    <property type="match status" value="1"/>
</dbReference>
<feature type="compositionally biased region" description="Basic and acidic residues" evidence="1">
    <location>
        <begin position="13"/>
        <end position="26"/>
    </location>
</feature>
<dbReference type="Gene3D" id="1.10.260.40">
    <property type="entry name" value="lambda repressor-like DNA-binding domains"/>
    <property type="match status" value="1"/>
</dbReference>
<gene>
    <name evidence="3" type="ORF">GCM10022223_20890</name>
</gene>
<organism evidence="3 4">
    <name type="scientific">Kineosporia mesophila</name>
    <dbReference type="NCBI Taxonomy" id="566012"/>
    <lineage>
        <taxon>Bacteria</taxon>
        <taxon>Bacillati</taxon>
        <taxon>Actinomycetota</taxon>
        <taxon>Actinomycetes</taxon>
        <taxon>Kineosporiales</taxon>
        <taxon>Kineosporiaceae</taxon>
        <taxon>Kineosporia</taxon>
    </lineage>
</organism>